<dbReference type="Pfam" id="PF01127">
    <property type="entry name" value="Sdh_cyt"/>
    <property type="match status" value="1"/>
</dbReference>
<evidence type="ECO:0000256" key="12">
    <source>
        <dbReference type="ARBA" id="ARBA00022989"/>
    </source>
</evidence>
<dbReference type="GO" id="GO:0043436">
    <property type="term" value="P:oxoacid metabolic process"/>
    <property type="evidence" value="ECO:0007669"/>
    <property type="project" value="UniProtKB-ARBA"/>
</dbReference>
<evidence type="ECO:0000313" key="18">
    <source>
        <dbReference type="EMBL" id="KAE9593068.1"/>
    </source>
</evidence>
<evidence type="ECO:0000256" key="10">
    <source>
        <dbReference type="ARBA" id="ARBA00022723"/>
    </source>
</evidence>
<sequence>MSSLLRSNKPKLFSSSLSRTFSSLPTSTPRIKPLPPATEIFHRNTATLSRENENLSKGNLTGEFGKFNSVPSLNNPIAMLPSDSIDKINNPLRYKASGQNTTVLAGAGYVIGSSRVWATKSPMLLGANAVMGRNLERSVDTNTLGLTGHKRFMSDTTGTISETKTYGLRPLSPHLPLYQPQLSSTLSIFNRISGALLSTVILLFYMIYMKMGLISLSYDSFYQFLFYSSKLNLLAVELSGLALSYHLYAGIRHLVVHK</sequence>
<keyword evidence="14" id="KW-0496">Mitochondrion</keyword>
<reference evidence="19" key="1">
    <citation type="journal article" date="2020" name="Nat. Commun.">
        <title>Genome sequence of the cluster root forming white lupin.</title>
        <authorList>
            <person name="Hufnagel B."/>
            <person name="Marques A."/>
            <person name="Soriano A."/>
            <person name="Marques L."/>
            <person name="Divol F."/>
            <person name="Doumas P."/>
            <person name="Sallet E."/>
            <person name="Mancinotti D."/>
            <person name="Carrere S."/>
            <person name="Marande W."/>
            <person name="Arribat S."/>
            <person name="Keller J."/>
            <person name="Huneau C."/>
            <person name="Blein T."/>
            <person name="Aime D."/>
            <person name="Laguerre M."/>
            <person name="Taylor J."/>
            <person name="Schubert V."/>
            <person name="Nelson M."/>
            <person name="Geu-Flores F."/>
            <person name="Crespi M."/>
            <person name="Gallardo-Guerrero K."/>
            <person name="Delaux P.-M."/>
            <person name="Salse J."/>
            <person name="Berges H."/>
            <person name="Guyot R."/>
            <person name="Gouzy J."/>
            <person name="Peret B."/>
        </authorList>
    </citation>
    <scope>NUCLEOTIDE SEQUENCE [LARGE SCALE GENOMIC DNA]</scope>
    <source>
        <strain evidence="19">cv. Amiga</strain>
    </source>
</reference>
<dbReference type="GO" id="GO:0009055">
    <property type="term" value="F:electron transfer activity"/>
    <property type="evidence" value="ECO:0007669"/>
    <property type="project" value="InterPro"/>
</dbReference>
<dbReference type="PANTHER" id="PTHR10978">
    <property type="entry name" value="SUCCINATE DEHYDROGENASE CYTOCHROME B560 SUBUNIT"/>
    <property type="match status" value="1"/>
</dbReference>
<comment type="caution">
    <text evidence="18">The sequence shown here is derived from an EMBL/GenBank/DDBJ whole genome shotgun (WGS) entry which is preliminary data.</text>
</comment>
<dbReference type="GO" id="GO:0005743">
    <property type="term" value="C:mitochondrial inner membrane"/>
    <property type="evidence" value="ECO:0007669"/>
    <property type="project" value="UniProtKB-SubCell"/>
</dbReference>
<evidence type="ECO:0000256" key="4">
    <source>
        <dbReference type="ARBA" id="ARBA00005163"/>
    </source>
</evidence>
<dbReference type="FunFam" id="1.20.1300.10:FF:000014">
    <property type="entry name" value="Succinate dehydrogenase subunit 3-1, mitochondrial"/>
    <property type="match status" value="1"/>
</dbReference>
<comment type="pathway">
    <text evidence="4">Carbohydrate metabolism; tricarboxylic acid cycle.</text>
</comment>
<feature type="domain" description="Aconitase A/isopropylmalate dehydratase small subunit swivel" evidence="17">
    <location>
        <begin position="85"/>
        <end position="143"/>
    </location>
</feature>
<dbReference type="Proteomes" id="UP000447434">
    <property type="component" value="Chromosome 19"/>
</dbReference>
<dbReference type="GO" id="GO:0046872">
    <property type="term" value="F:metal ion binding"/>
    <property type="evidence" value="ECO:0007669"/>
    <property type="project" value="UniProtKB-KW"/>
</dbReference>
<evidence type="ECO:0000256" key="14">
    <source>
        <dbReference type="ARBA" id="ARBA00023128"/>
    </source>
</evidence>
<protein>
    <submittedName>
        <fullName evidence="18">Putative succinate dehydrogenase (Quinone)</fullName>
    </submittedName>
</protein>
<gene>
    <name evidence="18" type="ORF">Lalb_Chr19g0135861</name>
</gene>
<keyword evidence="11" id="KW-0809">Transit peptide</keyword>
<dbReference type="AlphaFoldDB" id="A0A6A4P2C5"/>
<dbReference type="GO" id="GO:0006121">
    <property type="term" value="P:mitochondrial electron transport, succinate to ubiquinone"/>
    <property type="evidence" value="ECO:0007669"/>
    <property type="project" value="TreeGrafter"/>
</dbReference>
<keyword evidence="6" id="KW-0813">Transport</keyword>
<feature type="transmembrane region" description="Helical" evidence="16">
    <location>
        <begin position="231"/>
        <end position="251"/>
    </location>
</feature>
<proteinExistence type="predicted"/>
<dbReference type="GO" id="GO:0006099">
    <property type="term" value="P:tricarboxylic acid cycle"/>
    <property type="evidence" value="ECO:0007669"/>
    <property type="project" value="UniProtKB-KW"/>
</dbReference>
<accession>A0A6A4P2C5</accession>
<evidence type="ECO:0000256" key="7">
    <source>
        <dbReference type="ARBA" id="ARBA00022532"/>
    </source>
</evidence>
<keyword evidence="9 16" id="KW-0812">Transmembrane</keyword>
<dbReference type="EMBL" id="WOCE01000019">
    <property type="protein sequence ID" value="KAE9593068.1"/>
    <property type="molecule type" value="Genomic_DNA"/>
</dbReference>
<evidence type="ECO:0000256" key="5">
    <source>
        <dbReference type="ARBA" id="ARBA00011313"/>
    </source>
</evidence>
<dbReference type="PANTHER" id="PTHR10978:SF5">
    <property type="entry name" value="SUCCINATE DEHYDROGENASE CYTOCHROME B560 SUBUNIT, MITOCHONDRIAL"/>
    <property type="match status" value="1"/>
</dbReference>
<evidence type="ECO:0000313" key="19">
    <source>
        <dbReference type="Proteomes" id="UP000447434"/>
    </source>
</evidence>
<evidence type="ECO:0000256" key="6">
    <source>
        <dbReference type="ARBA" id="ARBA00022448"/>
    </source>
</evidence>
<dbReference type="Gene3D" id="1.20.1300.10">
    <property type="entry name" value="Fumarate reductase/succinate dehydrogenase, transmembrane subunit"/>
    <property type="match status" value="1"/>
</dbReference>
<name>A0A6A4P2C5_LUPAL</name>
<dbReference type="CDD" id="cd03499">
    <property type="entry name" value="SQR_TypeC_SdhC"/>
    <property type="match status" value="1"/>
</dbReference>
<evidence type="ECO:0000256" key="1">
    <source>
        <dbReference type="ARBA" id="ARBA00001971"/>
    </source>
</evidence>
<keyword evidence="10" id="KW-0479">Metal-binding</keyword>
<comment type="cofactor">
    <cofactor evidence="1">
        <name>heme</name>
        <dbReference type="ChEBI" id="CHEBI:30413"/>
    </cofactor>
</comment>
<dbReference type="InterPro" id="IPR015928">
    <property type="entry name" value="Aconitase/3IPM_dehydase_swvl"/>
</dbReference>
<dbReference type="InterPro" id="IPR034804">
    <property type="entry name" value="SQR/QFR_C/D"/>
</dbReference>
<evidence type="ECO:0000256" key="3">
    <source>
        <dbReference type="ARBA" id="ARBA00004434"/>
    </source>
</evidence>
<dbReference type="SUPFAM" id="SSF81343">
    <property type="entry name" value="Fumarate reductase respiratory complex transmembrane subunits"/>
    <property type="match status" value="1"/>
</dbReference>
<keyword evidence="13" id="KW-0408">Iron</keyword>
<dbReference type="InterPro" id="IPR000701">
    <property type="entry name" value="SuccDH_FuR_B_TM-su"/>
</dbReference>
<evidence type="ECO:0000256" key="2">
    <source>
        <dbReference type="ARBA" id="ARBA00004050"/>
    </source>
</evidence>
<evidence type="ECO:0000256" key="8">
    <source>
        <dbReference type="ARBA" id="ARBA00022617"/>
    </source>
</evidence>
<feature type="transmembrane region" description="Helical" evidence="16">
    <location>
        <begin position="188"/>
        <end position="211"/>
    </location>
</feature>
<organism evidence="18 19">
    <name type="scientific">Lupinus albus</name>
    <name type="common">White lupine</name>
    <name type="synonym">Lupinus termis</name>
    <dbReference type="NCBI Taxonomy" id="3870"/>
    <lineage>
        <taxon>Eukaryota</taxon>
        <taxon>Viridiplantae</taxon>
        <taxon>Streptophyta</taxon>
        <taxon>Embryophyta</taxon>
        <taxon>Tracheophyta</taxon>
        <taxon>Spermatophyta</taxon>
        <taxon>Magnoliopsida</taxon>
        <taxon>eudicotyledons</taxon>
        <taxon>Gunneridae</taxon>
        <taxon>Pentapetalae</taxon>
        <taxon>rosids</taxon>
        <taxon>fabids</taxon>
        <taxon>Fabales</taxon>
        <taxon>Fabaceae</taxon>
        <taxon>Papilionoideae</taxon>
        <taxon>50 kb inversion clade</taxon>
        <taxon>genistoids sensu lato</taxon>
        <taxon>core genistoids</taxon>
        <taxon>Genisteae</taxon>
        <taxon>Lupinus</taxon>
    </lineage>
</organism>
<comment type="subcellular location">
    <subcellularLocation>
        <location evidence="3">Mitochondrion inner membrane</location>
        <topology evidence="3">Single-pass membrane protein</topology>
    </subcellularLocation>
</comment>
<evidence type="ECO:0000256" key="9">
    <source>
        <dbReference type="ARBA" id="ARBA00022692"/>
    </source>
</evidence>
<keyword evidence="15 16" id="KW-0472">Membrane</keyword>
<evidence type="ECO:0000256" key="16">
    <source>
        <dbReference type="SAM" id="Phobius"/>
    </source>
</evidence>
<keyword evidence="8" id="KW-0349">Heme</keyword>
<dbReference type="InterPro" id="IPR014314">
    <property type="entry name" value="Succ_DH_cytb556"/>
</dbReference>
<evidence type="ECO:0000256" key="13">
    <source>
        <dbReference type="ARBA" id="ARBA00023004"/>
    </source>
</evidence>
<evidence type="ECO:0000256" key="15">
    <source>
        <dbReference type="ARBA" id="ARBA00023136"/>
    </source>
</evidence>
<dbReference type="GO" id="GO:0045273">
    <property type="term" value="C:respiratory chain complex II (succinate dehydrogenase)"/>
    <property type="evidence" value="ECO:0007669"/>
    <property type="project" value="UniProtKB-ARBA"/>
</dbReference>
<dbReference type="SUPFAM" id="SSF52016">
    <property type="entry name" value="LeuD/IlvD-like"/>
    <property type="match status" value="1"/>
</dbReference>
<keyword evidence="7" id="KW-0816">Tricarboxylic acid cycle</keyword>
<dbReference type="Pfam" id="PF00694">
    <property type="entry name" value="Aconitase_C"/>
    <property type="match status" value="1"/>
</dbReference>
<dbReference type="InterPro" id="IPR000573">
    <property type="entry name" value="AconitaseA/IPMdHydase_ssu_swvl"/>
</dbReference>
<evidence type="ECO:0000259" key="17">
    <source>
        <dbReference type="Pfam" id="PF00694"/>
    </source>
</evidence>
<comment type="subunit">
    <text evidence="5">Component of complex II composed of eight subunits in plants: four classical SDH subunits SDH1, SDH2, SDH3 and SDH4 (a flavoprotein (FP), an iron-sulfur protein (IP), and a cytochrome b composed of a large and a small subunit.), as well as four subunits unknown in mitochondria from bacteria and heterotrophic eukaryotes.</text>
</comment>
<keyword evidence="12 16" id="KW-1133">Transmembrane helix</keyword>
<dbReference type="GO" id="GO:0016836">
    <property type="term" value="F:hydro-lyase activity"/>
    <property type="evidence" value="ECO:0007669"/>
    <property type="project" value="UniProtKB-ARBA"/>
</dbReference>
<comment type="function">
    <text evidence="2">Membrane-anchoring subunit of succinate dehydrogenase (SDH).</text>
</comment>
<keyword evidence="19" id="KW-1185">Reference proteome</keyword>
<dbReference type="Gene3D" id="3.20.19.10">
    <property type="entry name" value="Aconitase, domain 4"/>
    <property type="match status" value="1"/>
</dbReference>
<evidence type="ECO:0000256" key="11">
    <source>
        <dbReference type="ARBA" id="ARBA00022946"/>
    </source>
</evidence>
<dbReference type="OrthoDB" id="588261at2759"/>